<dbReference type="Proteomes" id="UP000807342">
    <property type="component" value="Unassembled WGS sequence"/>
</dbReference>
<comment type="caution">
    <text evidence="1">The sequence shown here is derived from an EMBL/GenBank/DDBJ whole genome shotgun (WGS) entry which is preliminary data.</text>
</comment>
<reference evidence="1" key="1">
    <citation type="submission" date="2020-11" db="EMBL/GenBank/DDBJ databases">
        <authorList>
            <consortium name="DOE Joint Genome Institute"/>
            <person name="Ahrendt S."/>
            <person name="Riley R."/>
            <person name="Andreopoulos W."/>
            <person name="Labutti K."/>
            <person name="Pangilinan J."/>
            <person name="Ruiz-Duenas F.J."/>
            <person name="Barrasa J.M."/>
            <person name="Sanchez-Garcia M."/>
            <person name="Camarero S."/>
            <person name="Miyauchi S."/>
            <person name="Serrano A."/>
            <person name="Linde D."/>
            <person name="Babiker R."/>
            <person name="Drula E."/>
            <person name="Ayuso-Fernandez I."/>
            <person name="Pacheco R."/>
            <person name="Padilla G."/>
            <person name="Ferreira P."/>
            <person name="Barriuso J."/>
            <person name="Kellner H."/>
            <person name="Castanera R."/>
            <person name="Alfaro M."/>
            <person name="Ramirez L."/>
            <person name="Pisabarro A.G."/>
            <person name="Kuo A."/>
            <person name="Tritt A."/>
            <person name="Lipzen A."/>
            <person name="He G."/>
            <person name="Yan M."/>
            <person name="Ng V."/>
            <person name="Cullen D."/>
            <person name="Martin F."/>
            <person name="Rosso M.-N."/>
            <person name="Henrissat B."/>
            <person name="Hibbett D."/>
            <person name="Martinez A.T."/>
            <person name="Grigoriev I.V."/>
        </authorList>
    </citation>
    <scope>NUCLEOTIDE SEQUENCE</scope>
    <source>
        <strain evidence="1">MF-IS2</strain>
    </source>
</reference>
<sequence length="152" mass="17046">MEQSQTGGTNYNVHPQRVSQGMIVLNKVGAPHSSDEGDEQALPSEDENELIEVEVVESEYRSYSDKNDFLTTISDKPIEVLSDYGSDNEWNTKVPDEDMDIGNVDDQQLIEDQLHTMMGGSPEQTAEVCTCRVTLQKNKDKILQPQVPMNNK</sequence>
<name>A0A9P5WVV2_9AGAR</name>
<accession>A0A9P5WVV2</accession>
<evidence type="ECO:0000313" key="2">
    <source>
        <dbReference type="Proteomes" id="UP000807342"/>
    </source>
</evidence>
<protein>
    <submittedName>
        <fullName evidence="1">Uncharacterized protein</fullName>
    </submittedName>
</protein>
<gene>
    <name evidence="1" type="ORF">P691DRAFT_785634</name>
</gene>
<proteinExistence type="predicted"/>
<dbReference type="EMBL" id="MU153749">
    <property type="protein sequence ID" value="KAF9439653.1"/>
    <property type="molecule type" value="Genomic_DNA"/>
</dbReference>
<dbReference type="AlphaFoldDB" id="A0A9P5WVV2"/>
<keyword evidence="2" id="KW-1185">Reference proteome</keyword>
<evidence type="ECO:0000313" key="1">
    <source>
        <dbReference type="EMBL" id="KAF9439653.1"/>
    </source>
</evidence>
<organism evidence="1 2">
    <name type="scientific">Macrolepiota fuliginosa MF-IS2</name>
    <dbReference type="NCBI Taxonomy" id="1400762"/>
    <lineage>
        <taxon>Eukaryota</taxon>
        <taxon>Fungi</taxon>
        <taxon>Dikarya</taxon>
        <taxon>Basidiomycota</taxon>
        <taxon>Agaricomycotina</taxon>
        <taxon>Agaricomycetes</taxon>
        <taxon>Agaricomycetidae</taxon>
        <taxon>Agaricales</taxon>
        <taxon>Agaricineae</taxon>
        <taxon>Agaricaceae</taxon>
        <taxon>Macrolepiota</taxon>
    </lineage>
</organism>